<protein>
    <submittedName>
        <fullName evidence="2">Uncharacterized protein</fullName>
    </submittedName>
</protein>
<dbReference type="EMBL" id="LBMM01020717">
    <property type="protein sequence ID" value="KMQ83227.1"/>
    <property type="molecule type" value="Genomic_DNA"/>
</dbReference>
<organism evidence="2 3">
    <name type="scientific">Lasius niger</name>
    <name type="common">Black garden ant</name>
    <dbReference type="NCBI Taxonomy" id="67767"/>
    <lineage>
        <taxon>Eukaryota</taxon>
        <taxon>Metazoa</taxon>
        <taxon>Ecdysozoa</taxon>
        <taxon>Arthropoda</taxon>
        <taxon>Hexapoda</taxon>
        <taxon>Insecta</taxon>
        <taxon>Pterygota</taxon>
        <taxon>Neoptera</taxon>
        <taxon>Endopterygota</taxon>
        <taxon>Hymenoptera</taxon>
        <taxon>Apocrita</taxon>
        <taxon>Aculeata</taxon>
        <taxon>Formicoidea</taxon>
        <taxon>Formicidae</taxon>
        <taxon>Formicinae</taxon>
        <taxon>Lasius</taxon>
        <taxon>Lasius</taxon>
    </lineage>
</organism>
<accession>A0A0J7JYR8</accession>
<evidence type="ECO:0000256" key="1">
    <source>
        <dbReference type="SAM" id="MobiDB-lite"/>
    </source>
</evidence>
<keyword evidence="3" id="KW-1185">Reference proteome</keyword>
<evidence type="ECO:0000313" key="3">
    <source>
        <dbReference type="Proteomes" id="UP000036403"/>
    </source>
</evidence>
<gene>
    <name evidence="2" type="ORF">RF55_20574</name>
</gene>
<feature type="compositionally biased region" description="Basic residues" evidence="1">
    <location>
        <begin position="87"/>
        <end position="102"/>
    </location>
</feature>
<dbReference type="OrthoDB" id="10057701at2759"/>
<dbReference type="Proteomes" id="UP000036403">
    <property type="component" value="Unassembled WGS sequence"/>
</dbReference>
<reference evidence="2 3" key="1">
    <citation type="submission" date="2015-04" db="EMBL/GenBank/DDBJ databases">
        <title>Lasius niger genome sequencing.</title>
        <authorList>
            <person name="Konorov E.A."/>
            <person name="Nikitin M.A."/>
            <person name="Kirill M.V."/>
            <person name="Chang P."/>
        </authorList>
    </citation>
    <scope>NUCLEOTIDE SEQUENCE [LARGE SCALE GENOMIC DNA]</scope>
    <source>
        <tissue evidence="2">Whole</tissue>
    </source>
</reference>
<dbReference type="AlphaFoldDB" id="A0A0J7JYR8"/>
<dbReference type="PaxDb" id="67767-A0A0J7JYR8"/>
<comment type="caution">
    <text evidence="2">The sequence shown here is derived from an EMBL/GenBank/DDBJ whole genome shotgun (WGS) entry which is preliminary data.</text>
</comment>
<name>A0A0J7JYR8_LASNI</name>
<proteinExistence type="predicted"/>
<feature type="region of interest" description="Disordered" evidence="1">
    <location>
        <begin position="79"/>
        <end position="108"/>
    </location>
</feature>
<evidence type="ECO:0000313" key="2">
    <source>
        <dbReference type="EMBL" id="KMQ83227.1"/>
    </source>
</evidence>
<sequence>MQTTNTNYFNIPYVPIFSEQFRPVVRDLQTKISYTGMNKLTRFIRVQKDILQKEKRNNVVYKIPCNDCNASYVGQTSTFEKQNQRTQKPHQKKYNATFRHHGPQAQKP</sequence>